<sequence length="298" mass="33641">MAIESLRPLYDVRFGWFRPVGLRIGHAETLSHTVQRHPHSRDGLLAYYLLIPTILFPSRKTAQIMFRMELLAALNGYVNLRNMRSDISLRNVSPFILELPRISNRFPRAGGVVLISLQCFANELISLDQYIVDHIAGYEMTLRHFFGVALFFFSGFWWFFCTVGAILSFQTHDREARIKSGARFLFYTSPALLCLGGLFAGLGFFPVNPLSYYTHEHPISRAHYVFLMGISIVIITLCLTSAALYALAVLWGHRYVSSKTLGGSGVEAMRVVFRGQGHALESVDTDQADEADQGRIRL</sequence>
<name>A0ABR1S3P3_9PEZI</name>
<keyword evidence="1" id="KW-0472">Membrane</keyword>
<keyword evidence="1" id="KW-0812">Transmembrane</keyword>
<dbReference type="Proteomes" id="UP001396898">
    <property type="component" value="Unassembled WGS sequence"/>
</dbReference>
<accession>A0ABR1S3P3</accession>
<feature type="transmembrane region" description="Helical" evidence="1">
    <location>
        <begin position="145"/>
        <end position="169"/>
    </location>
</feature>
<gene>
    <name evidence="2" type="ORF">PG991_003495</name>
</gene>
<evidence type="ECO:0000313" key="3">
    <source>
        <dbReference type="Proteomes" id="UP001396898"/>
    </source>
</evidence>
<protein>
    <submittedName>
        <fullName evidence="2">Uncharacterized protein</fullName>
    </submittedName>
</protein>
<dbReference type="EMBL" id="JAQQWI010000007">
    <property type="protein sequence ID" value="KAK8026439.1"/>
    <property type="molecule type" value="Genomic_DNA"/>
</dbReference>
<feature type="transmembrane region" description="Helical" evidence="1">
    <location>
        <begin position="225"/>
        <end position="251"/>
    </location>
</feature>
<evidence type="ECO:0000313" key="2">
    <source>
        <dbReference type="EMBL" id="KAK8026439.1"/>
    </source>
</evidence>
<feature type="transmembrane region" description="Helical" evidence="1">
    <location>
        <begin position="181"/>
        <end position="205"/>
    </location>
</feature>
<keyword evidence="1" id="KW-1133">Transmembrane helix</keyword>
<organism evidence="2 3">
    <name type="scientific">Apiospora marii</name>
    <dbReference type="NCBI Taxonomy" id="335849"/>
    <lineage>
        <taxon>Eukaryota</taxon>
        <taxon>Fungi</taxon>
        <taxon>Dikarya</taxon>
        <taxon>Ascomycota</taxon>
        <taxon>Pezizomycotina</taxon>
        <taxon>Sordariomycetes</taxon>
        <taxon>Xylariomycetidae</taxon>
        <taxon>Amphisphaeriales</taxon>
        <taxon>Apiosporaceae</taxon>
        <taxon>Apiospora</taxon>
    </lineage>
</organism>
<keyword evidence="3" id="KW-1185">Reference proteome</keyword>
<comment type="caution">
    <text evidence="2">The sequence shown here is derived from an EMBL/GenBank/DDBJ whole genome shotgun (WGS) entry which is preliminary data.</text>
</comment>
<evidence type="ECO:0000256" key="1">
    <source>
        <dbReference type="SAM" id="Phobius"/>
    </source>
</evidence>
<proteinExistence type="predicted"/>
<reference evidence="2 3" key="1">
    <citation type="submission" date="2023-01" db="EMBL/GenBank/DDBJ databases">
        <title>Analysis of 21 Apiospora genomes using comparative genomics revels a genus with tremendous synthesis potential of carbohydrate active enzymes and secondary metabolites.</title>
        <authorList>
            <person name="Sorensen T."/>
        </authorList>
    </citation>
    <scope>NUCLEOTIDE SEQUENCE [LARGE SCALE GENOMIC DNA]</scope>
    <source>
        <strain evidence="2 3">CBS 20057</strain>
    </source>
</reference>